<gene>
    <name evidence="1" type="ORF">U14_05528</name>
</gene>
<dbReference type="AlphaFoldDB" id="A0A081BS68"/>
<keyword evidence="2" id="KW-1185">Reference proteome</keyword>
<proteinExistence type="predicted"/>
<accession>A0A081BS68</accession>
<name>A0A081BS68_9BACT</name>
<dbReference type="HOGENOM" id="CLU_1792661_0_0_0"/>
<dbReference type="Proteomes" id="UP000030700">
    <property type="component" value="Unassembled WGS sequence"/>
</dbReference>
<sequence length="144" mass="16409">MQTAKERQRFVNVVLVDAQDSQSSERFVRQHDRARMSAVGIPVHDVLKQRLRLAVAPGEIGVAAAMQNRLGAPGAIGKLPLLAREHLDRIGVVVCVPRIHRRAERPQHRIAPDKRRYGRWRQADAAKLRGIRHRQIERRMQDAA</sequence>
<reference evidence="1 2" key="1">
    <citation type="journal article" date="2015" name="PeerJ">
        <title>First genomic representation of candidate bacterial phylum KSB3 points to enhanced environmental sensing as a trigger of wastewater bulking.</title>
        <authorList>
            <person name="Sekiguchi Y."/>
            <person name="Ohashi A."/>
            <person name="Parks D.H."/>
            <person name="Yamauchi T."/>
            <person name="Tyson G.W."/>
            <person name="Hugenholtz P."/>
        </authorList>
    </citation>
    <scope>NUCLEOTIDE SEQUENCE [LARGE SCALE GENOMIC DNA]</scope>
</reference>
<protein>
    <submittedName>
        <fullName evidence="1">Uncharacterized protein</fullName>
    </submittedName>
</protein>
<dbReference type="EMBL" id="DF820461">
    <property type="protein sequence ID" value="GAK54249.1"/>
    <property type="molecule type" value="Genomic_DNA"/>
</dbReference>
<evidence type="ECO:0000313" key="2">
    <source>
        <dbReference type="Proteomes" id="UP000030700"/>
    </source>
</evidence>
<evidence type="ECO:0000313" key="1">
    <source>
        <dbReference type="EMBL" id="GAK54249.1"/>
    </source>
</evidence>
<organism evidence="1 2">
    <name type="scientific">Candidatus Moduliflexus flocculans</name>
    <dbReference type="NCBI Taxonomy" id="1499966"/>
    <lineage>
        <taxon>Bacteria</taxon>
        <taxon>Candidatus Moduliflexota</taxon>
        <taxon>Candidatus Moduliflexia</taxon>
        <taxon>Candidatus Moduliflexales</taxon>
        <taxon>Candidatus Moduliflexaceae</taxon>
    </lineage>
</organism>
<dbReference type="STRING" id="1499966.U14_05528"/>